<organism evidence="2 3">
    <name type="scientific">Aristolochia fimbriata</name>
    <name type="common">White veined hardy Dutchman's pipe vine</name>
    <dbReference type="NCBI Taxonomy" id="158543"/>
    <lineage>
        <taxon>Eukaryota</taxon>
        <taxon>Viridiplantae</taxon>
        <taxon>Streptophyta</taxon>
        <taxon>Embryophyta</taxon>
        <taxon>Tracheophyta</taxon>
        <taxon>Spermatophyta</taxon>
        <taxon>Magnoliopsida</taxon>
        <taxon>Magnoliidae</taxon>
        <taxon>Piperales</taxon>
        <taxon>Aristolochiaceae</taxon>
        <taxon>Aristolochia</taxon>
    </lineage>
</organism>
<protein>
    <recommendedName>
        <fullName evidence="4">F-box domain-containing protein</fullName>
    </recommendedName>
</protein>
<dbReference type="PANTHER" id="PTHR46407:SF3">
    <property type="entry name" value="OS02G0208700 PROTEIN"/>
    <property type="match status" value="1"/>
</dbReference>
<sequence length="259" mass="29883">MYMDNKNFHGRQSVEAMEAYLNDIIPGLPGDLALECLVRVPSARLHKLREVSKSWNRASEDEQQPVLVYDFSEGKWREGTPMPGLTRYNFFCGTDGIGTIFIAGGTHYFGQYLPSTRAYDVESDEWISLPVIWPSQSSTHVPFHGLKFHQVHIGNRALDFMTSLAWRVEEGEYIKYKYDPQRYWVSPRQFSPSDWKEIVRFMEQQFGGATPTTHPSALQSHSLEKQTSHNDRIPPLEYPTSIRGYCIVPFLSEKIVVWD</sequence>
<evidence type="ECO:0000313" key="2">
    <source>
        <dbReference type="EMBL" id="KAG9455456.1"/>
    </source>
</evidence>
<gene>
    <name evidence="2" type="ORF">H6P81_008360</name>
</gene>
<evidence type="ECO:0000313" key="3">
    <source>
        <dbReference type="Proteomes" id="UP000825729"/>
    </source>
</evidence>
<dbReference type="SUPFAM" id="SSF117281">
    <property type="entry name" value="Kelch motif"/>
    <property type="match status" value="1"/>
</dbReference>
<dbReference type="InterPro" id="IPR015915">
    <property type="entry name" value="Kelch-typ_b-propeller"/>
</dbReference>
<dbReference type="Proteomes" id="UP000825729">
    <property type="component" value="Unassembled WGS sequence"/>
</dbReference>
<dbReference type="PANTHER" id="PTHR46407">
    <property type="entry name" value="OS02G0208700 PROTEIN"/>
    <property type="match status" value="1"/>
</dbReference>
<evidence type="ECO:0008006" key="4">
    <source>
        <dbReference type="Google" id="ProtNLM"/>
    </source>
</evidence>
<dbReference type="GO" id="GO:2000762">
    <property type="term" value="P:regulation of phenylpropanoid metabolic process"/>
    <property type="evidence" value="ECO:0007669"/>
    <property type="project" value="InterPro"/>
</dbReference>
<feature type="region of interest" description="Disordered" evidence="1">
    <location>
        <begin position="209"/>
        <end position="230"/>
    </location>
</feature>
<keyword evidence="3" id="KW-1185">Reference proteome</keyword>
<proteinExistence type="predicted"/>
<accession>A0AAV7F5Q2</accession>
<dbReference type="AlphaFoldDB" id="A0AAV7F5Q2"/>
<dbReference type="InterPro" id="IPR044595">
    <property type="entry name" value="KMD1-4"/>
</dbReference>
<dbReference type="GO" id="GO:0080037">
    <property type="term" value="P:negative regulation of cytokinin-activated signaling pathway"/>
    <property type="evidence" value="ECO:0007669"/>
    <property type="project" value="InterPro"/>
</dbReference>
<dbReference type="Gene3D" id="2.120.10.80">
    <property type="entry name" value="Kelch-type beta propeller"/>
    <property type="match status" value="1"/>
</dbReference>
<name>A0AAV7F5Q2_ARIFI</name>
<dbReference type="InterPro" id="IPR036047">
    <property type="entry name" value="F-box-like_dom_sf"/>
</dbReference>
<evidence type="ECO:0000256" key="1">
    <source>
        <dbReference type="SAM" id="MobiDB-lite"/>
    </source>
</evidence>
<feature type="compositionally biased region" description="Polar residues" evidence="1">
    <location>
        <begin position="210"/>
        <end position="221"/>
    </location>
</feature>
<reference evidence="2 3" key="1">
    <citation type="submission" date="2021-07" db="EMBL/GenBank/DDBJ databases">
        <title>The Aristolochia fimbriata genome: insights into angiosperm evolution, floral development and chemical biosynthesis.</title>
        <authorList>
            <person name="Jiao Y."/>
        </authorList>
    </citation>
    <scope>NUCLEOTIDE SEQUENCE [LARGE SCALE GENOMIC DNA]</scope>
    <source>
        <strain evidence="2">IBCAS-2021</strain>
        <tissue evidence="2">Leaf</tissue>
    </source>
</reference>
<comment type="caution">
    <text evidence="2">The sequence shown here is derived from an EMBL/GenBank/DDBJ whole genome shotgun (WGS) entry which is preliminary data.</text>
</comment>
<dbReference type="SUPFAM" id="SSF81383">
    <property type="entry name" value="F-box domain"/>
    <property type="match status" value="1"/>
</dbReference>
<dbReference type="EMBL" id="JAINDJ010000003">
    <property type="protein sequence ID" value="KAG9455456.1"/>
    <property type="molecule type" value="Genomic_DNA"/>
</dbReference>